<keyword evidence="3" id="KW-1003">Cell membrane</keyword>
<evidence type="ECO:0000256" key="3">
    <source>
        <dbReference type="ARBA" id="ARBA00022475"/>
    </source>
</evidence>
<comment type="subcellular location">
    <subcellularLocation>
        <location evidence="1 7">Cell membrane</location>
        <topology evidence="1 7">Multi-pass membrane protein</topology>
    </subcellularLocation>
</comment>
<feature type="transmembrane region" description="Helical" evidence="7">
    <location>
        <begin position="50"/>
        <end position="71"/>
    </location>
</feature>
<gene>
    <name evidence="9" type="primary">dppC_2</name>
    <name evidence="9" type="ORF">TICRE_12940</name>
</gene>
<dbReference type="Gene3D" id="1.10.3720.10">
    <property type="entry name" value="MetI-like"/>
    <property type="match status" value="1"/>
</dbReference>
<reference evidence="9 10" key="1">
    <citation type="submission" date="2016-02" db="EMBL/GenBank/DDBJ databases">
        <title>Genome sequence of Tissierella creatinophila DSM 6911.</title>
        <authorList>
            <person name="Poehlein A."/>
            <person name="Daniel R."/>
        </authorList>
    </citation>
    <scope>NUCLEOTIDE SEQUENCE [LARGE SCALE GENOMIC DNA]</scope>
    <source>
        <strain evidence="9 10">DSM 6911</strain>
    </source>
</reference>
<keyword evidence="6 7" id="KW-0472">Membrane</keyword>
<dbReference type="PROSITE" id="PS50928">
    <property type="entry name" value="ABC_TM1"/>
    <property type="match status" value="1"/>
</dbReference>
<dbReference type="Pfam" id="PF00528">
    <property type="entry name" value="BPD_transp_1"/>
    <property type="match status" value="1"/>
</dbReference>
<dbReference type="InterPro" id="IPR000515">
    <property type="entry name" value="MetI-like"/>
</dbReference>
<dbReference type="RefSeq" id="WP_075726297.1">
    <property type="nucleotide sequence ID" value="NZ_LTDM01000020.1"/>
</dbReference>
<name>A0A1U7M5V6_TISCR</name>
<evidence type="ECO:0000256" key="2">
    <source>
        <dbReference type="ARBA" id="ARBA00022448"/>
    </source>
</evidence>
<protein>
    <submittedName>
        <fullName evidence="9">Dipeptide transport system permease protein DppC</fullName>
    </submittedName>
</protein>
<dbReference type="AlphaFoldDB" id="A0A1U7M5V6"/>
<comment type="caution">
    <text evidence="9">The sequence shown here is derived from an EMBL/GenBank/DDBJ whole genome shotgun (WGS) entry which is preliminary data.</text>
</comment>
<evidence type="ECO:0000256" key="6">
    <source>
        <dbReference type="ARBA" id="ARBA00023136"/>
    </source>
</evidence>
<evidence type="ECO:0000259" key="8">
    <source>
        <dbReference type="PROSITE" id="PS50928"/>
    </source>
</evidence>
<dbReference type="InterPro" id="IPR035906">
    <property type="entry name" value="MetI-like_sf"/>
</dbReference>
<keyword evidence="2 7" id="KW-0813">Transport</keyword>
<sequence>MDRIDANLNKELQREMFEPADLSNRDADKIKRPSIKYWPDVWRRLKQNKLAMSGLVLIVGIIIIAIAGPYMNKFDYFEQDYTKINLKPNSTHFFGTDELGRDLWTRVWIGARYSLIIGILAAAIDFVIGVLYGGVAGVASRRVDAFMMRLAEVIYSIPYLLVVILLSVVFSKEGSGTSLFVLILAMTLTSWVPMSILVRGQVLQLKESEYSLASESLGASNGWILKKHIIPNTLGPILVNVTLTIPRAIFAEATLGFLGLGFQAPNSSLGSLANDGLAGMAVGNAYQLIIPAILISLIMFGFNVLGDGLRDALDPRLRK</sequence>
<dbReference type="Proteomes" id="UP000186112">
    <property type="component" value="Unassembled WGS sequence"/>
</dbReference>
<feature type="transmembrane region" description="Helical" evidence="7">
    <location>
        <begin position="113"/>
        <end position="138"/>
    </location>
</feature>
<evidence type="ECO:0000313" key="9">
    <source>
        <dbReference type="EMBL" id="OLS02703.1"/>
    </source>
</evidence>
<proteinExistence type="inferred from homology"/>
<feature type="transmembrane region" description="Helical" evidence="7">
    <location>
        <begin position="150"/>
        <end position="170"/>
    </location>
</feature>
<feature type="transmembrane region" description="Helical" evidence="7">
    <location>
        <begin position="176"/>
        <end position="198"/>
    </location>
</feature>
<feature type="transmembrane region" description="Helical" evidence="7">
    <location>
        <begin position="285"/>
        <end position="309"/>
    </location>
</feature>
<evidence type="ECO:0000256" key="5">
    <source>
        <dbReference type="ARBA" id="ARBA00022989"/>
    </source>
</evidence>
<evidence type="ECO:0000256" key="4">
    <source>
        <dbReference type="ARBA" id="ARBA00022692"/>
    </source>
</evidence>
<dbReference type="GO" id="GO:0005886">
    <property type="term" value="C:plasma membrane"/>
    <property type="evidence" value="ECO:0007669"/>
    <property type="project" value="UniProtKB-SubCell"/>
</dbReference>
<evidence type="ECO:0000256" key="7">
    <source>
        <dbReference type="RuleBase" id="RU363032"/>
    </source>
</evidence>
<dbReference type="OrthoDB" id="9783218at2"/>
<comment type="similarity">
    <text evidence="7">Belongs to the binding-protein-dependent transport system permease family.</text>
</comment>
<keyword evidence="5 7" id="KW-1133">Transmembrane helix</keyword>
<dbReference type="InterPro" id="IPR050366">
    <property type="entry name" value="BP-dependent_transpt_permease"/>
</dbReference>
<dbReference type="SUPFAM" id="SSF161098">
    <property type="entry name" value="MetI-like"/>
    <property type="match status" value="1"/>
</dbReference>
<dbReference type="Pfam" id="PF12911">
    <property type="entry name" value="OppC_N"/>
    <property type="match status" value="1"/>
</dbReference>
<accession>A0A1U7M5V6</accession>
<dbReference type="EMBL" id="LTDM01000020">
    <property type="protein sequence ID" value="OLS02703.1"/>
    <property type="molecule type" value="Genomic_DNA"/>
</dbReference>
<keyword evidence="4 7" id="KW-0812">Transmembrane</keyword>
<dbReference type="GO" id="GO:0055085">
    <property type="term" value="P:transmembrane transport"/>
    <property type="evidence" value="ECO:0007669"/>
    <property type="project" value="InterPro"/>
</dbReference>
<feature type="domain" description="ABC transmembrane type-1" evidence="8">
    <location>
        <begin position="111"/>
        <end position="306"/>
    </location>
</feature>
<dbReference type="PANTHER" id="PTHR43386:SF22">
    <property type="entry name" value="OLIGOPEPTIDE TRANSPORT SYSTEM PERMEASE PROTEIN OPPC"/>
    <property type="match status" value="1"/>
</dbReference>
<dbReference type="PANTHER" id="PTHR43386">
    <property type="entry name" value="OLIGOPEPTIDE TRANSPORT SYSTEM PERMEASE PROTEIN APPC"/>
    <property type="match status" value="1"/>
</dbReference>
<evidence type="ECO:0000313" key="10">
    <source>
        <dbReference type="Proteomes" id="UP000186112"/>
    </source>
</evidence>
<organism evidence="9 10">
    <name type="scientific">Tissierella creatinophila DSM 6911</name>
    <dbReference type="NCBI Taxonomy" id="1123403"/>
    <lineage>
        <taxon>Bacteria</taxon>
        <taxon>Bacillati</taxon>
        <taxon>Bacillota</taxon>
        <taxon>Tissierellia</taxon>
        <taxon>Tissierellales</taxon>
        <taxon>Tissierellaceae</taxon>
        <taxon>Tissierella</taxon>
    </lineage>
</organism>
<keyword evidence="10" id="KW-1185">Reference proteome</keyword>
<dbReference type="CDD" id="cd06261">
    <property type="entry name" value="TM_PBP2"/>
    <property type="match status" value="1"/>
</dbReference>
<dbReference type="InterPro" id="IPR025966">
    <property type="entry name" value="OppC_N"/>
</dbReference>
<evidence type="ECO:0000256" key="1">
    <source>
        <dbReference type="ARBA" id="ARBA00004651"/>
    </source>
</evidence>